<accession>G0QM69</accession>
<dbReference type="AlphaFoldDB" id="G0QM69"/>
<evidence type="ECO:0000313" key="2">
    <source>
        <dbReference type="Proteomes" id="UP000008983"/>
    </source>
</evidence>
<dbReference type="InParanoid" id="G0QM69"/>
<sequence>MFQSFKRLNLFLDVLYNRLVIVHSKLNHNTSHSAQIMVIHSLNQFLLDFFIEIAIQRIHFQLYLITIQKQSLELYLQQNLIIRKSLLYHIQSITIIHTKRTQQLTFHYTQPQSYKCRFISST</sequence>
<dbReference type="Proteomes" id="UP000008983">
    <property type="component" value="Unassembled WGS sequence"/>
</dbReference>
<dbReference type="GeneID" id="14909871"/>
<reference evidence="1 2" key="1">
    <citation type="submission" date="2011-07" db="EMBL/GenBank/DDBJ databases">
        <authorList>
            <person name="Coyne R."/>
            <person name="Brami D."/>
            <person name="Johnson J."/>
            <person name="Hostetler J."/>
            <person name="Hannick L."/>
            <person name="Clark T."/>
            <person name="Cassidy-Hanley D."/>
            <person name="Inman J."/>
        </authorList>
    </citation>
    <scope>NUCLEOTIDE SEQUENCE [LARGE SCALE GENOMIC DNA]</scope>
    <source>
        <strain evidence="1 2">G5</strain>
    </source>
</reference>
<proteinExistence type="predicted"/>
<evidence type="ECO:0000313" key="1">
    <source>
        <dbReference type="EMBL" id="EGR33686.1"/>
    </source>
</evidence>
<dbReference type="RefSeq" id="XP_004037672.1">
    <property type="nucleotide sequence ID" value="XM_004037624.1"/>
</dbReference>
<protein>
    <submittedName>
        <fullName evidence="1">Uncharacterized protein</fullName>
    </submittedName>
</protein>
<keyword evidence="2" id="KW-1185">Reference proteome</keyword>
<organism evidence="1 2">
    <name type="scientific">Ichthyophthirius multifiliis</name>
    <name type="common">White spot disease agent</name>
    <name type="synonym">Ich</name>
    <dbReference type="NCBI Taxonomy" id="5932"/>
    <lineage>
        <taxon>Eukaryota</taxon>
        <taxon>Sar</taxon>
        <taxon>Alveolata</taxon>
        <taxon>Ciliophora</taxon>
        <taxon>Intramacronucleata</taxon>
        <taxon>Oligohymenophorea</taxon>
        <taxon>Hymenostomatida</taxon>
        <taxon>Ophryoglenina</taxon>
        <taxon>Ichthyophthirius</taxon>
    </lineage>
</organism>
<name>G0QM69_ICHMU</name>
<gene>
    <name evidence="1" type="ORF">IMG5_045780</name>
</gene>
<dbReference type="EMBL" id="GL983405">
    <property type="protein sequence ID" value="EGR33686.1"/>
    <property type="molecule type" value="Genomic_DNA"/>
</dbReference>